<proteinExistence type="predicted"/>
<protein>
    <submittedName>
        <fullName evidence="1">Uncharacterized protein</fullName>
    </submittedName>
</protein>
<evidence type="ECO:0000313" key="2">
    <source>
        <dbReference type="Proteomes" id="UP000199459"/>
    </source>
</evidence>
<dbReference type="Proteomes" id="UP000199459">
    <property type="component" value="Unassembled WGS sequence"/>
</dbReference>
<dbReference type="EMBL" id="FOCP01000001">
    <property type="protein sequence ID" value="SEM68210.1"/>
    <property type="molecule type" value="Genomic_DNA"/>
</dbReference>
<gene>
    <name evidence="1" type="ORF">SAMN05216325_10171</name>
</gene>
<accession>A0A1H8ABW4</accession>
<evidence type="ECO:0000313" key="1">
    <source>
        <dbReference type="EMBL" id="SEM68210.1"/>
    </source>
</evidence>
<organism evidence="1 2">
    <name type="scientific">Nitrosomonas marina</name>
    <dbReference type="NCBI Taxonomy" id="917"/>
    <lineage>
        <taxon>Bacteria</taxon>
        <taxon>Pseudomonadati</taxon>
        <taxon>Pseudomonadota</taxon>
        <taxon>Betaproteobacteria</taxon>
        <taxon>Nitrosomonadales</taxon>
        <taxon>Nitrosomonadaceae</taxon>
        <taxon>Nitrosomonas</taxon>
    </lineage>
</organism>
<reference evidence="1 2" key="1">
    <citation type="submission" date="2016-10" db="EMBL/GenBank/DDBJ databases">
        <authorList>
            <person name="de Groot N.N."/>
        </authorList>
    </citation>
    <scope>NUCLEOTIDE SEQUENCE [LARGE SCALE GENOMIC DNA]</scope>
    <source>
        <strain evidence="1 2">Nm22</strain>
    </source>
</reference>
<dbReference type="AlphaFoldDB" id="A0A1H8ABW4"/>
<name>A0A1H8ABW4_9PROT</name>
<sequence length="78" mass="8815">MPISCVADSVAVLCGKICRKMFLLELNAYILSDSYRKNSSFKHGVSFLVLSRKTESVTNLFFVCDSECLEVIFLVEKK</sequence>